<name>A0AAE0T087_9BIVA</name>
<protein>
    <submittedName>
        <fullName evidence="1">Uncharacterized protein</fullName>
    </submittedName>
</protein>
<keyword evidence="2" id="KW-1185">Reference proteome</keyword>
<evidence type="ECO:0000313" key="2">
    <source>
        <dbReference type="Proteomes" id="UP001195483"/>
    </source>
</evidence>
<proteinExistence type="predicted"/>
<reference evidence="1" key="1">
    <citation type="journal article" date="2021" name="Genome Biol. Evol.">
        <title>A High-Quality Reference Genome for a Parasitic Bivalve with Doubly Uniparental Inheritance (Bivalvia: Unionida).</title>
        <authorList>
            <person name="Smith C.H."/>
        </authorList>
    </citation>
    <scope>NUCLEOTIDE SEQUENCE</scope>
    <source>
        <strain evidence="1">CHS0354</strain>
    </source>
</reference>
<sequence length="142" mass="16333">MFISVGTIRSENTSARSTEWMLCLPVVVAAINDEITRRRASADGMIMTWCTDDWSRLSLIENGQITSIRCLDLSEDNTFILTGRCTSGQKMLRLKNIYFLKYKSRIIFSCQGFMWLTTLMRFLGKHIANIVEYRLTSRSGDQ</sequence>
<dbReference type="Proteomes" id="UP001195483">
    <property type="component" value="Unassembled WGS sequence"/>
</dbReference>
<gene>
    <name evidence="1" type="ORF">CHS0354_019228</name>
</gene>
<comment type="caution">
    <text evidence="1">The sequence shown here is derived from an EMBL/GenBank/DDBJ whole genome shotgun (WGS) entry which is preliminary data.</text>
</comment>
<dbReference type="EMBL" id="JAEAOA010001191">
    <property type="protein sequence ID" value="KAK3600880.1"/>
    <property type="molecule type" value="Genomic_DNA"/>
</dbReference>
<accession>A0AAE0T087</accession>
<reference evidence="1" key="3">
    <citation type="submission" date="2023-05" db="EMBL/GenBank/DDBJ databases">
        <authorList>
            <person name="Smith C.H."/>
        </authorList>
    </citation>
    <scope>NUCLEOTIDE SEQUENCE</scope>
    <source>
        <strain evidence="1">CHS0354</strain>
        <tissue evidence="1">Mantle</tissue>
    </source>
</reference>
<dbReference type="AlphaFoldDB" id="A0AAE0T087"/>
<reference evidence="1" key="2">
    <citation type="journal article" date="2021" name="Genome Biol. Evol.">
        <title>Developing a high-quality reference genome for a parasitic bivalve with doubly uniparental inheritance (Bivalvia: Unionida).</title>
        <authorList>
            <person name="Smith C.H."/>
        </authorList>
    </citation>
    <scope>NUCLEOTIDE SEQUENCE</scope>
    <source>
        <strain evidence="1">CHS0354</strain>
        <tissue evidence="1">Mantle</tissue>
    </source>
</reference>
<evidence type="ECO:0000313" key="1">
    <source>
        <dbReference type="EMBL" id="KAK3600880.1"/>
    </source>
</evidence>
<organism evidence="1 2">
    <name type="scientific">Potamilus streckersoni</name>
    <dbReference type="NCBI Taxonomy" id="2493646"/>
    <lineage>
        <taxon>Eukaryota</taxon>
        <taxon>Metazoa</taxon>
        <taxon>Spiralia</taxon>
        <taxon>Lophotrochozoa</taxon>
        <taxon>Mollusca</taxon>
        <taxon>Bivalvia</taxon>
        <taxon>Autobranchia</taxon>
        <taxon>Heteroconchia</taxon>
        <taxon>Palaeoheterodonta</taxon>
        <taxon>Unionida</taxon>
        <taxon>Unionoidea</taxon>
        <taxon>Unionidae</taxon>
        <taxon>Ambleminae</taxon>
        <taxon>Lampsilini</taxon>
        <taxon>Potamilus</taxon>
    </lineage>
</organism>